<sequence>MGNSNGVLVSVDVGIHPGTGGRAVTNNKGVYTYTYKDRTITISEERRDTLPGYKAIKHQKTVGESCSLYQGATEFHGFVDLKSYGDIYAYFWQGDDDYKVPLVIQLGDADNYYISDVNSTTWRRAYGITFRTLKNDTLKNLLDRENCKKNRAHVMEISKGKEGPYKCSLPTCDKEIVEVSFNKPLPYAHSVKVMGSSITRFENENKSQKGLPFPKKVNYVYVYFDLQKCEMPLLICIDPLNMENKWQGYTGCKWYQRDKVDTNAWIQVNNKPTSPNDSTRILEILKEYLPNILSKIEHVQRAEKSSNLETTPVINPDFTLDIAHLPHLKFKDPEEILDIPGYSYPLDYRDIYPSSIPDERSSGGKIVTQTDVILDIPELYETSAEDPVFPMDTTLGSVTPYESWTENFEVVLCDRSSPDHKVTVDFGPSDSFEVF</sequence>
<organism evidence="1 2">
    <name type="scientific">Theileria equi strain WA</name>
    <dbReference type="NCBI Taxonomy" id="1537102"/>
    <lineage>
        <taxon>Eukaryota</taxon>
        <taxon>Sar</taxon>
        <taxon>Alveolata</taxon>
        <taxon>Apicomplexa</taxon>
        <taxon>Aconoidasida</taxon>
        <taxon>Piroplasmida</taxon>
        <taxon>Theileriidae</taxon>
        <taxon>Theileria</taxon>
    </lineage>
</organism>
<name>L0AX40_THEEQ</name>
<reference evidence="1 2" key="1">
    <citation type="journal article" date="2012" name="BMC Genomics">
        <title>Comparative genomic analysis and phylogenetic position of Theileria equi.</title>
        <authorList>
            <person name="Kappmeyer L.S."/>
            <person name="Thiagarajan M."/>
            <person name="Herndon D.R."/>
            <person name="Ramsay J.D."/>
            <person name="Caler E."/>
            <person name="Djikeng A."/>
            <person name="Gillespie J.J."/>
            <person name="Lau A.O."/>
            <person name="Roalson E.H."/>
            <person name="Silva J.C."/>
            <person name="Silva M.G."/>
            <person name="Suarez C.E."/>
            <person name="Ueti M.W."/>
            <person name="Nene V.M."/>
            <person name="Mealey R.H."/>
            <person name="Knowles D.P."/>
            <person name="Brayton K.A."/>
        </authorList>
    </citation>
    <scope>NUCLEOTIDE SEQUENCE [LARGE SCALE GENOMIC DNA]</scope>
    <source>
        <strain evidence="1 2">WA</strain>
    </source>
</reference>
<evidence type="ECO:0000313" key="2">
    <source>
        <dbReference type="Proteomes" id="UP000031512"/>
    </source>
</evidence>
<dbReference type="Proteomes" id="UP000031512">
    <property type="component" value="Chromosome 1"/>
</dbReference>
<evidence type="ECO:0000313" key="1">
    <source>
        <dbReference type="EMBL" id="AFZ79818.1"/>
    </source>
</evidence>
<dbReference type="AlphaFoldDB" id="L0AX40"/>
<dbReference type="VEuPathDB" id="PiroplasmaDB:BEWA_026670"/>
<dbReference type="GeneID" id="15807289"/>
<proteinExistence type="predicted"/>
<dbReference type="KEGG" id="beq:BEWA_026670"/>
<keyword evidence="2" id="KW-1185">Reference proteome</keyword>
<accession>L0AX40</accession>
<dbReference type="EMBL" id="CP001669">
    <property type="protein sequence ID" value="AFZ79818.1"/>
    <property type="molecule type" value="Genomic_DNA"/>
</dbReference>
<gene>
    <name evidence="1" type="ORF">BEWA_026670</name>
</gene>
<dbReference type="RefSeq" id="XP_004829484.1">
    <property type="nucleotide sequence ID" value="XM_004829427.1"/>
</dbReference>
<protein>
    <submittedName>
        <fullName evidence="1">Uncharacterized protein</fullName>
    </submittedName>
</protein>